<accession>A0A1B8RRR7</accession>
<gene>
    <name evidence="1" type="ORF">CP373A1_06030</name>
</gene>
<protein>
    <submittedName>
        <fullName evidence="1">Uncharacterized protein</fullName>
    </submittedName>
</protein>
<reference evidence="1 2" key="1">
    <citation type="submission" date="2016-06" db="EMBL/GenBank/DDBJ databases">
        <authorList>
            <person name="Kjaerup R.B."/>
            <person name="Dalgaard T.S."/>
            <person name="Juul-Madsen H.R."/>
        </authorList>
    </citation>
    <scope>NUCLEOTIDE SEQUENCE [LARGE SCALE GENOMIC DNA]</scope>
    <source>
        <strain evidence="1 2">373-A1</strain>
    </source>
</reference>
<dbReference type="EMBL" id="MAPZ01000014">
    <property type="protein sequence ID" value="OBY11507.1"/>
    <property type="molecule type" value="Genomic_DNA"/>
</dbReference>
<sequence length="188" mass="22080">MNNSIEILGVYEDSFRINIYSINYFRMIGLIDIDIKYDYGIERVTLAFYRSSGTNSGKINGLWYPIVGIKIESGRFKEFTELINYVLTKTTNVDKVKKGWLAKSPFFYNQQKENKRIKGFSSGKHYKGLLRIGEILRDLYEEWEFDDMESLTPKFLNDAITSLEIYPNNTHSQRDNFERFIWDICNGG</sequence>
<organism evidence="1 2">
    <name type="scientific">Clostridium paraputrificum</name>
    <dbReference type="NCBI Taxonomy" id="29363"/>
    <lineage>
        <taxon>Bacteria</taxon>
        <taxon>Bacillati</taxon>
        <taxon>Bacillota</taxon>
        <taxon>Clostridia</taxon>
        <taxon>Eubacteriales</taxon>
        <taxon>Clostridiaceae</taxon>
        <taxon>Clostridium</taxon>
    </lineage>
</organism>
<proteinExistence type="predicted"/>
<keyword evidence="2" id="KW-1185">Reference proteome</keyword>
<evidence type="ECO:0000313" key="2">
    <source>
        <dbReference type="Proteomes" id="UP000092714"/>
    </source>
</evidence>
<comment type="caution">
    <text evidence="1">The sequence shown here is derived from an EMBL/GenBank/DDBJ whole genome shotgun (WGS) entry which is preliminary data.</text>
</comment>
<dbReference type="AlphaFoldDB" id="A0A1B8RRR7"/>
<dbReference type="eggNOG" id="ENOG5033XMS">
    <property type="taxonomic scope" value="Bacteria"/>
</dbReference>
<dbReference type="RefSeq" id="WP_055254979.1">
    <property type="nucleotide sequence ID" value="NZ_CABHIH010000001.1"/>
</dbReference>
<dbReference type="OrthoDB" id="1756662at2"/>
<name>A0A1B8RRR7_9CLOT</name>
<dbReference type="Proteomes" id="UP000092714">
    <property type="component" value="Unassembled WGS sequence"/>
</dbReference>
<evidence type="ECO:0000313" key="1">
    <source>
        <dbReference type="EMBL" id="OBY11507.1"/>
    </source>
</evidence>